<accession>A0AAD9UC35</accession>
<gene>
    <name evidence="1" type="ORF">NP493_295g07003</name>
</gene>
<protein>
    <submittedName>
        <fullName evidence="1">Uncharacterized protein</fullName>
    </submittedName>
</protein>
<reference evidence="1" key="1">
    <citation type="journal article" date="2023" name="Mol. Biol. Evol.">
        <title>Third-Generation Sequencing Reveals the Adaptive Role of the Epigenome in Three Deep-Sea Polychaetes.</title>
        <authorList>
            <person name="Perez M."/>
            <person name="Aroh O."/>
            <person name="Sun Y."/>
            <person name="Lan Y."/>
            <person name="Juniper S.K."/>
            <person name="Young C.R."/>
            <person name="Angers B."/>
            <person name="Qian P.Y."/>
        </authorList>
    </citation>
    <scope>NUCLEOTIDE SEQUENCE</scope>
    <source>
        <strain evidence="1">R07B-5</strain>
    </source>
</reference>
<dbReference type="EMBL" id="JAODUO010000294">
    <property type="protein sequence ID" value="KAK2183831.1"/>
    <property type="molecule type" value="Genomic_DNA"/>
</dbReference>
<proteinExistence type="predicted"/>
<organism evidence="1 2">
    <name type="scientific">Ridgeia piscesae</name>
    <name type="common">Tubeworm</name>
    <dbReference type="NCBI Taxonomy" id="27915"/>
    <lineage>
        <taxon>Eukaryota</taxon>
        <taxon>Metazoa</taxon>
        <taxon>Spiralia</taxon>
        <taxon>Lophotrochozoa</taxon>
        <taxon>Annelida</taxon>
        <taxon>Polychaeta</taxon>
        <taxon>Sedentaria</taxon>
        <taxon>Canalipalpata</taxon>
        <taxon>Sabellida</taxon>
        <taxon>Siboglinidae</taxon>
        <taxon>Ridgeia</taxon>
    </lineage>
</organism>
<keyword evidence="2" id="KW-1185">Reference proteome</keyword>
<evidence type="ECO:0000313" key="1">
    <source>
        <dbReference type="EMBL" id="KAK2183831.1"/>
    </source>
</evidence>
<dbReference type="Proteomes" id="UP001209878">
    <property type="component" value="Unassembled WGS sequence"/>
</dbReference>
<sequence>MEAQTKMTIAEESIVPHQPLIVISQTHVSCLWILTCRCGSSKVSIACADDSTTRHVHTTIATTNVTQICATTEKRKYHANLTHARTVVCVGNKTTAPMFASAHKGIPAERVRRVSFTFWK</sequence>
<comment type="caution">
    <text evidence="1">The sequence shown here is derived from an EMBL/GenBank/DDBJ whole genome shotgun (WGS) entry which is preliminary data.</text>
</comment>
<evidence type="ECO:0000313" key="2">
    <source>
        <dbReference type="Proteomes" id="UP001209878"/>
    </source>
</evidence>
<name>A0AAD9UC35_RIDPI</name>
<dbReference type="AlphaFoldDB" id="A0AAD9UC35"/>